<organism evidence="1 2">
    <name type="scientific">Bacteroides uniformis</name>
    <dbReference type="NCBI Taxonomy" id="820"/>
    <lineage>
        <taxon>Bacteria</taxon>
        <taxon>Pseudomonadati</taxon>
        <taxon>Bacteroidota</taxon>
        <taxon>Bacteroidia</taxon>
        <taxon>Bacteroidales</taxon>
        <taxon>Bacteroidaceae</taxon>
        <taxon>Bacteroides</taxon>
    </lineage>
</organism>
<accession>A0A412S6T9</accession>
<protein>
    <submittedName>
        <fullName evidence="1">Mobilization protein</fullName>
    </submittedName>
</protein>
<evidence type="ECO:0000313" key="2">
    <source>
        <dbReference type="Proteomes" id="UP000284022"/>
    </source>
</evidence>
<dbReference type="EMBL" id="QRXV01000053">
    <property type="protein sequence ID" value="RGU32120.1"/>
    <property type="molecule type" value="Genomic_DNA"/>
</dbReference>
<dbReference type="AlphaFoldDB" id="A0A412S6T9"/>
<gene>
    <name evidence="1" type="ORF">DWW83_21445</name>
</gene>
<proteinExistence type="predicted"/>
<sequence>MSSQDTRRKVRLNEKVESRVRGDLYARFGGEYLETYYCKKWQGAGCLAYG</sequence>
<feature type="non-terminal residue" evidence="1">
    <location>
        <position position="50"/>
    </location>
</feature>
<reference evidence="1 2" key="1">
    <citation type="submission" date="2018-08" db="EMBL/GenBank/DDBJ databases">
        <title>A genome reference for cultivated species of the human gut microbiota.</title>
        <authorList>
            <person name="Zou Y."/>
            <person name="Xue W."/>
            <person name="Luo G."/>
        </authorList>
    </citation>
    <scope>NUCLEOTIDE SEQUENCE [LARGE SCALE GENOMIC DNA]</scope>
    <source>
        <strain evidence="1 2">AF17-20</strain>
    </source>
</reference>
<name>A0A412S6T9_BACUN</name>
<evidence type="ECO:0000313" key="1">
    <source>
        <dbReference type="EMBL" id="RGU32120.1"/>
    </source>
</evidence>
<comment type="caution">
    <text evidence="1">The sequence shown here is derived from an EMBL/GenBank/DDBJ whole genome shotgun (WGS) entry which is preliminary data.</text>
</comment>
<dbReference type="Proteomes" id="UP000284022">
    <property type="component" value="Unassembled WGS sequence"/>
</dbReference>